<dbReference type="PROSITE" id="PS50102">
    <property type="entry name" value="RRM"/>
    <property type="match status" value="1"/>
</dbReference>
<dbReference type="InterPro" id="IPR035979">
    <property type="entry name" value="RBD_domain_sf"/>
</dbReference>
<dbReference type="InterPro" id="IPR012677">
    <property type="entry name" value="Nucleotide-bd_a/b_plait_sf"/>
</dbReference>
<dbReference type="GO" id="GO:0003723">
    <property type="term" value="F:RNA binding"/>
    <property type="evidence" value="ECO:0007669"/>
    <property type="project" value="UniProtKB-UniRule"/>
</dbReference>
<evidence type="ECO:0000313" key="5">
    <source>
        <dbReference type="EMBL" id="ELU45093.1"/>
    </source>
</evidence>
<evidence type="ECO:0000259" key="4">
    <source>
        <dbReference type="PROSITE" id="PS50102"/>
    </source>
</evidence>
<dbReference type="HOGENOM" id="CLU_921901_0_0_1"/>
<feature type="region of interest" description="Disordered" evidence="3">
    <location>
        <begin position="214"/>
        <end position="264"/>
    </location>
</feature>
<reference evidence="5 6" key="1">
    <citation type="journal article" date="2013" name="Nat. Commun.">
        <title>The evolution and pathogenic mechanisms of the rice sheath blight pathogen.</title>
        <authorList>
            <person name="Zheng A."/>
            <person name="Lin R."/>
            <person name="Xu L."/>
            <person name="Qin P."/>
            <person name="Tang C."/>
            <person name="Ai P."/>
            <person name="Zhang D."/>
            <person name="Liu Y."/>
            <person name="Sun Z."/>
            <person name="Feng H."/>
            <person name="Wang Y."/>
            <person name="Chen Y."/>
            <person name="Liang X."/>
            <person name="Fu R."/>
            <person name="Li Q."/>
            <person name="Zhang J."/>
            <person name="Yu X."/>
            <person name="Xie Z."/>
            <person name="Ding L."/>
            <person name="Guan P."/>
            <person name="Tang J."/>
            <person name="Liang Y."/>
            <person name="Wang S."/>
            <person name="Deng Q."/>
            <person name="Li S."/>
            <person name="Zhu J."/>
            <person name="Wang L."/>
            <person name="Liu H."/>
            <person name="Li P."/>
        </authorList>
    </citation>
    <scope>NUCLEOTIDE SEQUENCE [LARGE SCALE GENOMIC DNA]</scope>
    <source>
        <strain evidence="6">AG-1 IA</strain>
    </source>
</reference>
<dbReference type="OrthoDB" id="439808at2759"/>
<dbReference type="SMART" id="SM00360">
    <property type="entry name" value="RRM"/>
    <property type="match status" value="1"/>
</dbReference>
<evidence type="ECO:0000256" key="3">
    <source>
        <dbReference type="SAM" id="MobiDB-lite"/>
    </source>
</evidence>
<keyword evidence="6" id="KW-1185">Reference proteome</keyword>
<proteinExistence type="predicted"/>
<accession>L8X7P7</accession>
<dbReference type="AlphaFoldDB" id="L8X7P7"/>
<dbReference type="SUPFAM" id="SSF54928">
    <property type="entry name" value="RNA-binding domain, RBD"/>
    <property type="match status" value="1"/>
</dbReference>
<dbReference type="STRING" id="983506.L8X7P7"/>
<dbReference type="InterPro" id="IPR000504">
    <property type="entry name" value="RRM_dom"/>
</dbReference>
<dbReference type="Pfam" id="PF00076">
    <property type="entry name" value="RRM_1"/>
    <property type="match status" value="1"/>
</dbReference>
<sequence>MASKVPTEADTKSACPRAGPVCLWFCESRVVCLRADRPIRSAGVVAGIPLQLNHQLSCLGFCFPSSEFCSLSDLITVPGNLSWNTNDDTLRNSIVMRDRETGRSRGFGFVTYATQDEATGAIATANGIDLDGRQIKVNLANARGSGGAGGPGGPGAMYPPQPGFGGGYPGFPGSGYGGGGGKFPSMLSSIWANDGAAPYGGAGFGGYQPPQGNAGFGGKSQSAPRNGPANWNSPGFNQGPAGYGAPPNQFPPNQGGAGKSATGDAPHTCMHKHVIVIDKVALGQYAKSLLKIHQGSQKSFLR</sequence>
<dbReference type="InterPro" id="IPR052462">
    <property type="entry name" value="SLIRP/GR-RBP-like"/>
</dbReference>
<name>L8X7P7_THACA</name>
<feature type="compositionally biased region" description="Polar residues" evidence="3">
    <location>
        <begin position="219"/>
        <end position="236"/>
    </location>
</feature>
<evidence type="ECO:0000256" key="1">
    <source>
        <dbReference type="ARBA" id="ARBA00022884"/>
    </source>
</evidence>
<gene>
    <name evidence="5" type="ORF">AG1IA_00876</name>
</gene>
<dbReference type="EMBL" id="AFRT01000192">
    <property type="protein sequence ID" value="ELU45093.1"/>
    <property type="molecule type" value="Genomic_DNA"/>
</dbReference>
<protein>
    <submittedName>
        <fullName evidence="5">RNA recognition motif domain-containing protein</fullName>
    </submittedName>
</protein>
<feature type="domain" description="RRM" evidence="4">
    <location>
        <begin position="95"/>
        <end position="142"/>
    </location>
</feature>
<evidence type="ECO:0000256" key="2">
    <source>
        <dbReference type="PROSITE-ProRule" id="PRU00176"/>
    </source>
</evidence>
<organism evidence="5 6">
    <name type="scientific">Thanatephorus cucumeris (strain AG1-IA)</name>
    <name type="common">Rice sheath blight fungus</name>
    <name type="synonym">Rhizoctonia solani</name>
    <dbReference type="NCBI Taxonomy" id="983506"/>
    <lineage>
        <taxon>Eukaryota</taxon>
        <taxon>Fungi</taxon>
        <taxon>Dikarya</taxon>
        <taxon>Basidiomycota</taxon>
        <taxon>Agaricomycotina</taxon>
        <taxon>Agaricomycetes</taxon>
        <taxon>Cantharellales</taxon>
        <taxon>Ceratobasidiaceae</taxon>
        <taxon>Rhizoctonia</taxon>
        <taxon>Rhizoctonia solani AG-1</taxon>
    </lineage>
</organism>
<dbReference type="PANTHER" id="PTHR48027">
    <property type="entry name" value="HETEROGENEOUS NUCLEAR RIBONUCLEOPROTEIN 87F-RELATED"/>
    <property type="match status" value="1"/>
</dbReference>
<dbReference type="Proteomes" id="UP000011668">
    <property type="component" value="Unassembled WGS sequence"/>
</dbReference>
<evidence type="ECO:0000313" key="6">
    <source>
        <dbReference type="Proteomes" id="UP000011668"/>
    </source>
</evidence>
<dbReference type="Gene3D" id="3.30.70.330">
    <property type="match status" value="1"/>
</dbReference>
<keyword evidence="1 2" id="KW-0694">RNA-binding</keyword>
<comment type="caution">
    <text evidence="5">The sequence shown here is derived from an EMBL/GenBank/DDBJ whole genome shotgun (WGS) entry which is preliminary data.</text>
</comment>